<dbReference type="PANTHER" id="PTHR11895:SF7">
    <property type="entry name" value="GLUTAMYL-TRNA(GLN) AMIDOTRANSFERASE SUBUNIT A, MITOCHONDRIAL"/>
    <property type="match status" value="1"/>
</dbReference>
<comment type="similarity">
    <text evidence="1">Belongs to the amidase family.</text>
</comment>
<dbReference type="InterPro" id="IPR036928">
    <property type="entry name" value="AS_sf"/>
</dbReference>
<name>A0A931A216_9ACTN</name>
<dbReference type="PANTHER" id="PTHR11895">
    <property type="entry name" value="TRANSAMIDASE"/>
    <property type="match status" value="1"/>
</dbReference>
<gene>
    <name evidence="4" type="ORF">ITP53_03215</name>
</gene>
<dbReference type="PROSITE" id="PS00571">
    <property type="entry name" value="AMIDASES"/>
    <property type="match status" value="1"/>
</dbReference>
<evidence type="ECO:0000313" key="5">
    <source>
        <dbReference type="Proteomes" id="UP000605361"/>
    </source>
</evidence>
<dbReference type="Pfam" id="PF01425">
    <property type="entry name" value="Amidase"/>
    <property type="match status" value="1"/>
</dbReference>
<proteinExistence type="inferred from homology"/>
<dbReference type="InterPro" id="IPR023631">
    <property type="entry name" value="Amidase_dom"/>
</dbReference>
<accession>A0A931A216</accession>
<dbReference type="EMBL" id="JADOGI010000005">
    <property type="protein sequence ID" value="MBF8184767.1"/>
    <property type="molecule type" value="Genomic_DNA"/>
</dbReference>
<dbReference type="InterPro" id="IPR020556">
    <property type="entry name" value="Amidase_CS"/>
</dbReference>
<dbReference type="RefSeq" id="WP_195893751.1">
    <property type="nucleotide sequence ID" value="NZ_JADOGI010000005.1"/>
</dbReference>
<evidence type="ECO:0000256" key="2">
    <source>
        <dbReference type="SAM" id="MobiDB-lite"/>
    </source>
</evidence>
<evidence type="ECO:0000259" key="3">
    <source>
        <dbReference type="Pfam" id="PF01425"/>
    </source>
</evidence>
<dbReference type="GO" id="GO:0004040">
    <property type="term" value="F:amidase activity"/>
    <property type="evidence" value="ECO:0007669"/>
    <property type="project" value="UniProtKB-EC"/>
</dbReference>
<keyword evidence="5" id="KW-1185">Reference proteome</keyword>
<reference evidence="4" key="1">
    <citation type="submission" date="2020-11" db="EMBL/GenBank/DDBJ databases">
        <title>Whole-genome analyses of Nonomuraea sp. K274.</title>
        <authorList>
            <person name="Veyisoglu A."/>
        </authorList>
    </citation>
    <scope>NUCLEOTIDE SEQUENCE</scope>
    <source>
        <strain evidence="4">K274</strain>
    </source>
</reference>
<comment type="caution">
    <text evidence="4">The sequence shown here is derived from an EMBL/GenBank/DDBJ whole genome shotgun (WGS) entry which is preliminary data.</text>
</comment>
<organism evidence="4 5">
    <name type="scientific">Nonomuraea cypriaca</name>
    <dbReference type="NCBI Taxonomy" id="1187855"/>
    <lineage>
        <taxon>Bacteria</taxon>
        <taxon>Bacillati</taxon>
        <taxon>Actinomycetota</taxon>
        <taxon>Actinomycetes</taxon>
        <taxon>Streptosporangiales</taxon>
        <taxon>Streptosporangiaceae</taxon>
        <taxon>Nonomuraea</taxon>
    </lineage>
</organism>
<dbReference type="AlphaFoldDB" id="A0A931A216"/>
<evidence type="ECO:0000313" key="4">
    <source>
        <dbReference type="EMBL" id="MBF8184767.1"/>
    </source>
</evidence>
<dbReference type="SUPFAM" id="SSF75304">
    <property type="entry name" value="Amidase signature (AS) enzymes"/>
    <property type="match status" value="1"/>
</dbReference>
<protein>
    <submittedName>
        <fullName evidence="4">Amidase</fullName>
        <ecNumber evidence="4">3.5.1.4</ecNumber>
    </submittedName>
</protein>
<feature type="region of interest" description="Disordered" evidence="2">
    <location>
        <begin position="57"/>
        <end position="78"/>
    </location>
</feature>
<dbReference type="EC" id="3.5.1.4" evidence="4"/>
<dbReference type="Proteomes" id="UP000605361">
    <property type="component" value="Unassembled WGS sequence"/>
</dbReference>
<keyword evidence="4" id="KW-0378">Hydrolase</keyword>
<dbReference type="Gene3D" id="3.90.1300.10">
    <property type="entry name" value="Amidase signature (AS) domain"/>
    <property type="match status" value="1"/>
</dbReference>
<sequence>MTEPTRLTATELTAAYRDRSVSPVEATRAALTAIEAANDDVNAFVLVDADGALAAAKQSESRWRDGSPRGPGDGVPTSIKDILYTRDWPTLRGTDLIGEKGPWPEDAPVVARLRETGAVLVGKTTTPEFGWKGVTDSLRHGATGNPWNADLTSGGSSGGSAAAVALGMGAWSVGTDGGGSVRIPAAFTGTVTIKPTYGLVPMWPASPFGTLSHGGPMTRTVTDAALMLDILTGFDSRDWSALPTPATSFLDGLEDGVRGLRIAFSPTLGYVRNDPEVEAAVRAAAAVLADAGADVEEIDPGFTDLVDAFHVLWFTGAAKVVESYGPDALRRVDPGLRRAIERTGTVSAADYLAATAVRMDLGVRMGRFHETYDLLLTPTLPITAFPKGMDTPEGWHSEDWTSWTPYTYPFNMTQQPAASVPCGFTSAGLPVGLQIVGPRHADALVLRAAHAYESATDWTSALPPLARH</sequence>
<dbReference type="InterPro" id="IPR000120">
    <property type="entry name" value="Amidase"/>
</dbReference>
<feature type="domain" description="Amidase" evidence="3">
    <location>
        <begin position="25"/>
        <end position="446"/>
    </location>
</feature>
<dbReference type="NCBIfam" id="NF004815">
    <property type="entry name" value="PRK06169.1"/>
    <property type="match status" value="1"/>
</dbReference>
<evidence type="ECO:0000256" key="1">
    <source>
        <dbReference type="ARBA" id="ARBA00009199"/>
    </source>
</evidence>